<reference evidence="1 2" key="1">
    <citation type="journal article" date="2019" name="Sci. Rep.">
        <title>Orb-weaving spider Araneus ventricosus genome elucidates the spidroin gene catalogue.</title>
        <authorList>
            <person name="Kono N."/>
            <person name="Nakamura H."/>
            <person name="Ohtoshi R."/>
            <person name="Moran D.A.P."/>
            <person name="Shinohara A."/>
            <person name="Yoshida Y."/>
            <person name="Fujiwara M."/>
            <person name="Mori M."/>
            <person name="Tomita M."/>
            <person name="Arakawa K."/>
        </authorList>
    </citation>
    <scope>NUCLEOTIDE SEQUENCE [LARGE SCALE GENOMIC DNA]</scope>
</reference>
<dbReference type="EMBL" id="BGPR01002936">
    <property type="protein sequence ID" value="GBM81311.1"/>
    <property type="molecule type" value="Genomic_DNA"/>
</dbReference>
<protein>
    <submittedName>
        <fullName evidence="1">Uncharacterized protein</fullName>
    </submittedName>
</protein>
<sequence>MSYDERSTSLRKTFPIRDIVARLLHSALHVRDVCRSVPRLCIRPFFNLSNRISATDFLREQCAVHHLPYNTIYRAKKALSTLKCYMIPTRLQVTFPFPTVCWCGTDSPCTISAVRVQIS</sequence>
<evidence type="ECO:0000313" key="2">
    <source>
        <dbReference type="Proteomes" id="UP000499080"/>
    </source>
</evidence>
<dbReference type="Proteomes" id="UP000499080">
    <property type="component" value="Unassembled WGS sequence"/>
</dbReference>
<dbReference type="AlphaFoldDB" id="A0A4Y2ITV8"/>
<accession>A0A4Y2ITV8</accession>
<gene>
    <name evidence="1" type="ORF">AVEN_153981_1</name>
</gene>
<name>A0A4Y2ITV8_ARAVE</name>
<proteinExistence type="predicted"/>
<comment type="caution">
    <text evidence="1">The sequence shown here is derived from an EMBL/GenBank/DDBJ whole genome shotgun (WGS) entry which is preliminary data.</text>
</comment>
<organism evidence="1 2">
    <name type="scientific">Araneus ventricosus</name>
    <name type="common">Orbweaver spider</name>
    <name type="synonym">Epeira ventricosa</name>
    <dbReference type="NCBI Taxonomy" id="182803"/>
    <lineage>
        <taxon>Eukaryota</taxon>
        <taxon>Metazoa</taxon>
        <taxon>Ecdysozoa</taxon>
        <taxon>Arthropoda</taxon>
        <taxon>Chelicerata</taxon>
        <taxon>Arachnida</taxon>
        <taxon>Araneae</taxon>
        <taxon>Araneomorphae</taxon>
        <taxon>Entelegynae</taxon>
        <taxon>Araneoidea</taxon>
        <taxon>Araneidae</taxon>
        <taxon>Araneus</taxon>
    </lineage>
</organism>
<evidence type="ECO:0000313" key="1">
    <source>
        <dbReference type="EMBL" id="GBM81311.1"/>
    </source>
</evidence>
<keyword evidence="2" id="KW-1185">Reference proteome</keyword>